<feature type="transmembrane region" description="Helical" evidence="1">
    <location>
        <begin position="213"/>
        <end position="233"/>
    </location>
</feature>
<feature type="transmembrane region" description="Helical" evidence="1">
    <location>
        <begin position="53"/>
        <end position="74"/>
    </location>
</feature>
<feature type="transmembrane region" description="Helical" evidence="1">
    <location>
        <begin position="95"/>
        <end position="116"/>
    </location>
</feature>
<keyword evidence="3" id="KW-1185">Reference proteome</keyword>
<proteinExistence type="predicted"/>
<protein>
    <recommendedName>
        <fullName evidence="4">ABC transporter permease</fullName>
    </recommendedName>
</protein>
<keyword evidence="1" id="KW-0812">Transmembrane</keyword>
<name>A0ABX5LHQ4_9MICO</name>
<evidence type="ECO:0000313" key="3">
    <source>
        <dbReference type="Proteomes" id="UP000245674"/>
    </source>
</evidence>
<accession>A0ABX5LHQ4</accession>
<evidence type="ECO:0000256" key="1">
    <source>
        <dbReference type="SAM" id="Phobius"/>
    </source>
</evidence>
<sequence length="237" mass="24943">MIVRQLRTELVRTIVDRAVRGSVVFATLLGISVVFVIPDGLSQAPREVTEALFAGLRTTVVSNGVLLSAVYGSFRLTSELSSGVVSRQLMYSRRITLYLCRGSFALIGGAAIGAAGCAAGQATFWLAARRWEVDLGLVWAAAVLGVVSAAWGFGLGAAIGNHFAALFIVPLSLAAAIPIASINQDLARVTPFGCQLALIDTDSGLWLDPSNGVWLAVAWGIMAVVVGGVVFRLRDVR</sequence>
<dbReference type="Proteomes" id="UP000245674">
    <property type="component" value="Unassembled WGS sequence"/>
</dbReference>
<feature type="transmembrane region" description="Helical" evidence="1">
    <location>
        <begin position="136"/>
        <end position="156"/>
    </location>
</feature>
<feature type="transmembrane region" description="Helical" evidence="1">
    <location>
        <begin position="21"/>
        <end position="41"/>
    </location>
</feature>
<organism evidence="2 3">
    <name type="scientific">Rathayibacter iranicus NCPPB 2253 = VKM Ac-1602</name>
    <dbReference type="NCBI Taxonomy" id="1328868"/>
    <lineage>
        <taxon>Bacteria</taxon>
        <taxon>Bacillati</taxon>
        <taxon>Actinomycetota</taxon>
        <taxon>Actinomycetes</taxon>
        <taxon>Micrococcales</taxon>
        <taxon>Microbacteriaceae</taxon>
        <taxon>Rathayibacter</taxon>
    </lineage>
</organism>
<keyword evidence="1" id="KW-1133">Transmembrane helix</keyword>
<comment type="caution">
    <text evidence="2">The sequence shown here is derived from an EMBL/GenBank/DDBJ whole genome shotgun (WGS) entry which is preliminary data.</text>
</comment>
<feature type="transmembrane region" description="Helical" evidence="1">
    <location>
        <begin position="163"/>
        <end position="182"/>
    </location>
</feature>
<keyword evidence="1" id="KW-0472">Membrane</keyword>
<evidence type="ECO:0000313" key="2">
    <source>
        <dbReference type="EMBL" id="PWJ66999.1"/>
    </source>
</evidence>
<gene>
    <name evidence="2" type="ORF">B0H03_101461</name>
</gene>
<dbReference type="EMBL" id="QGDV01000001">
    <property type="protein sequence ID" value="PWJ66999.1"/>
    <property type="molecule type" value="Genomic_DNA"/>
</dbReference>
<reference evidence="2 3" key="1">
    <citation type="submission" date="2018-03" db="EMBL/GenBank/DDBJ databases">
        <title>Genomic Encyclopedia of Type Strains, Phase III (KMG-III): the genomes of soil and plant-associated and newly described type strains.</title>
        <authorList>
            <person name="Whitman W."/>
        </authorList>
    </citation>
    <scope>NUCLEOTIDE SEQUENCE [LARGE SCALE GENOMIC DNA]</scope>
    <source>
        <strain evidence="2 3">VKM Ac-1602</strain>
    </source>
</reference>
<evidence type="ECO:0008006" key="4">
    <source>
        <dbReference type="Google" id="ProtNLM"/>
    </source>
</evidence>